<accession>A0A5C6C262</accession>
<gene>
    <name evidence="1" type="ORF">Pla144_50980</name>
</gene>
<sequence>MTVLEQVRILIEKWLNGLETEEQMIEKRIQSIKSVADDGIRAEQILKLSELQLKKLKLQSLFNEIPKQKEEDTLYAYFRNLFSDGYFRQEQSKEAELLRIAAEKAKDRLFTFHQFCDGSYDQILLNEDSVFFNDESK</sequence>
<protein>
    <submittedName>
        <fullName evidence="1">Uncharacterized protein</fullName>
    </submittedName>
</protein>
<reference evidence="1 2" key="1">
    <citation type="submission" date="2019-02" db="EMBL/GenBank/DDBJ databases">
        <title>Deep-cultivation of Planctomycetes and their phenomic and genomic characterization uncovers novel biology.</title>
        <authorList>
            <person name="Wiegand S."/>
            <person name="Jogler M."/>
            <person name="Boedeker C."/>
            <person name="Pinto D."/>
            <person name="Vollmers J."/>
            <person name="Rivas-Marin E."/>
            <person name="Kohn T."/>
            <person name="Peeters S.H."/>
            <person name="Heuer A."/>
            <person name="Rast P."/>
            <person name="Oberbeckmann S."/>
            <person name="Bunk B."/>
            <person name="Jeske O."/>
            <person name="Meyerdierks A."/>
            <person name="Storesund J.E."/>
            <person name="Kallscheuer N."/>
            <person name="Luecker S."/>
            <person name="Lage O.M."/>
            <person name="Pohl T."/>
            <person name="Merkel B.J."/>
            <person name="Hornburger P."/>
            <person name="Mueller R.-W."/>
            <person name="Bruemmer F."/>
            <person name="Labrenz M."/>
            <person name="Spormann A.M."/>
            <person name="Op Den Camp H."/>
            <person name="Overmann J."/>
            <person name="Amann R."/>
            <person name="Jetten M.S.M."/>
            <person name="Mascher T."/>
            <person name="Medema M.H."/>
            <person name="Devos D.P."/>
            <person name="Kaster A.-K."/>
            <person name="Ovreas L."/>
            <person name="Rohde M."/>
            <person name="Galperin M.Y."/>
            <person name="Jogler C."/>
        </authorList>
    </citation>
    <scope>NUCLEOTIDE SEQUENCE [LARGE SCALE GENOMIC DNA]</scope>
    <source>
        <strain evidence="1 2">Pla144</strain>
    </source>
</reference>
<dbReference type="EMBL" id="SJPS01000021">
    <property type="protein sequence ID" value="TWU17596.1"/>
    <property type="molecule type" value="Genomic_DNA"/>
</dbReference>
<dbReference type="RefSeq" id="WP_146453286.1">
    <property type="nucleotide sequence ID" value="NZ_SJPS01000021.1"/>
</dbReference>
<evidence type="ECO:0000313" key="1">
    <source>
        <dbReference type="EMBL" id="TWU17596.1"/>
    </source>
</evidence>
<evidence type="ECO:0000313" key="2">
    <source>
        <dbReference type="Proteomes" id="UP000318437"/>
    </source>
</evidence>
<organism evidence="1 2">
    <name type="scientific">Bythopirellula polymerisocia</name>
    <dbReference type="NCBI Taxonomy" id="2528003"/>
    <lineage>
        <taxon>Bacteria</taxon>
        <taxon>Pseudomonadati</taxon>
        <taxon>Planctomycetota</taxon>
        <taxon>Planctomycetia</taxon>
        <taxon>Pirellulales</taxon>
        <taxon>Lacipirellulaceae</taxon>
        <taxon>Bythopirellula</taxon>
    </lineage>
</organism>
<name>A0A5C6C262_9BACT</name>
<keyword evidence="2" id="KW-1185">Reference proteome</keyword>
<dbReference type="Proteomes" id="UP000318437">
    <property type="component" value="Unassembled WGS sequence"/>
</dbReference>
<dbReference type="AlphaFoldDB" id="A0A5C6C262"/>
<proteinExistence type="predicted"/>
<comment type="caution">
    <text evidence="1">The sequence shown here is derived from an EMBL/GenBank/DDBJ whole genome shotgun (WGS) entry which is preliminary data.</text>
</comment>